<proteinExistence type="inferred from homology"/>
<dbReference type="Proteomes" id="UP000608579">
    <property type="component" value="Unassembled WGS sequence"/>
</dbReference>
<reference evidence="7" key="1">
    <citation type="journal article" date="2020" name="ISME J.">
        <title>Gammaproteobacteria mediating utilization of methyl-, sulfur- and petroleum organic compounds in deep ocean hydrothermal plumes.</title>
        <authorList>
            <person name="Zhou Z."/>
            <person name="Liu Y."/>
            <person name="Pan J."/>
            <person name="Cron B.R."/>
            <person name="Toner B.M."/>
            <person name="Anantharaman K."/>
            <person name="Breier J.A."/>
            <person name="Dick G.J."/>
            <person name="Li M."/>
        </authorList>
    </citation>
    <scope>NUCLEOTIDE SEQUENCE</scope>
    <source>
        <strain evidence="7">SZUA-1515</strain>
    </source>
</reference>
<comment type="similarity">
    <text evidence="1">Belongs to the Cob(I)alamin adenosyltransferase family.</text>
</comment>
<dbReference type="GO" id="GO:0005524">
    <property type="term" value="F:ATP binding"/>
    <property type="evidence" value="ECO:0007669"/>
    <property type="project" value="UniProtKB-KW"/>
</dbReference>
<dbReference type="Pfam" id="PF01923">
    <property type="entry name" value="Cob_adeno_trans"/>
    <property type="match status" value="1"/>
</dbReference>
<evidence type="ECO:0000256" key="5">
    <source>
        <dbReference type="ARBA" id="ARBA00022840"/>
    </source>
</evidence>
<evidence type="ECO:0000313" key="8">
    <source>
        <dbReference type="Proteomes" id="UP000608579"/>
    </source>
</evidence>
<gene>
    <name evidence="7" type="ORF">EYH45_01460</name>
</gene>
<comment type="subunit">
    <text evidence="2">Homotrimer.</text>
</comment>
<protein>
    <submittedName>
        <fullName evidence="7">Cob(I)yrinic acid a,c-diamide adenosyltransferase</fullName>
        <ecNumber evidence="7">2.5.1.17</ecNumber>
    </submittedName>
</protein>
<organism evidence="7 8">
    <name type="scientific">Caldiarchaeum subterraneum</name>
    <dbReference type="NCBI Taxonomy" id="311458"/>
    <lineage>
        <taxon>Archaea</taxon>
        <taxon>Nitrososphaerota</taxon>
        <taxon>Candidatus Caldarchaeales</taxon>
        <taxon>Candidatus Caldarchaeaceae</taxon>
        <taxon>Candidatus Caldarchaeum</taxon>
    </lineage>
</organism>
<dbReference type="GO" id="GO:0008817">
    <property type="term" value="F:corrinoid adenosyltransferase activity"/>
    <property type="evidence" value="ECO:0007669"/>
    <property type="project" value="UniProtKB-EC"/>
</dbReference>
<dbReference type="GO" id="GO:0009235">
    <property type="term" value="P:cobalamin metabolic process"/>
    <property type="evidence" value="ECO:0007669"/>
    <property type="project" value="UniProtKB-ARBA"/>
</dbReference>
<feature type="domain" description="Cobalamin adenosyltransferase-like" evidence="6">
    <location>
        <begin position="2"/>
        <end position="149"/>
    </location>
</feature>
<dbReference type="Gene3D" id="1.20.1200.10">
    <property type="entry name" value="Cobalamin adenosyltransferase-like"/>
    <property type="match status" value="1"/>
</dbReference>
<dbReference type="InterPro" id="IPR016030">
    <property type="entry name" value="CblAdoTrfase-like"/>
</dbReference>
<evidence type="ECO:0000313" key="7">
    <source>
        <dbReference type="EMBL" id="HIQ29212.1"/>
    </source>
</evidence>
<dbReference type="PANTHER" id="PTHR12213:SF0">
    <property type="entry name" value="CORRINOID ADENOSYLTRANSFERASE MMAB"/>
    <property type="match status" value="1"/>
</dbReference>
<dbReference type="NCBIfam" id="TIGR00636">
    <property type="entry name" value="PduO_Nterm"/>
    <property type="match status" value="1"/>
</dbReference>
<dbReference type="InterPro" id="IPR036451">
    <property type="entry name" value="CblAdoTrfase-like_sf"/>
</dbReference>
<dbReference type="SUPFAM" id="SSF89028">
    <property type="entry name" value="Cobalamin adenosyltransferase-like"/>
    <property type="match status" value="1"/>
</dbReference>
<dbReference type="EMBL" id="DQVM01000029">
    <property type="protein sequence ID" value="HIQ29212.1"/>
    <property type="molecule type" value="Genomic_DNA"/>
</dbReference>
<evidence type="ECO:0000256" key="3">
    <source>
        <dbReference type="ARBA" id="ARBA00022679"/>
    </source>
</evidence>
<sequence>MGGGRVRKDHPRVEAYGSIDELSSLLGVAKTFVRDEEIKHVLKQVQEHLFIIGAILSAEKPPPNIPRVDENTVRWMDRLIERYEEELPPLNRFIIAGGTRGAALLHLARTVARRAERRVVSLAEKSQVDNSILAYMNRLSTLLFTLARLENHRAGVEEEEWRGSY</sequence>
<comment type="caution">
    <text evidence="7">The sequence shown here is derived from an EMBL/GenBank/DDBJ whole genome shotgun (WGS) entry which is preliminary data.</text>
</comment>
<keyword evidence="3 7" id="KW-0808">Transferase</keyword>
<accession>A0A832ZVQ2</accession>
<evidence type="ECO:0000259" key="6">
    <source>
        <dbReference type="Pfam" id="PF01923"/>
    </source>
</evidence>
<dbReference type="FunFam" id="1.20.1200.10:FF:000001">
    <property type="entry name" value="Cob(I)yrinic acid a,c-diamide adenosyltransferase"/>
    <property type="match status" value="1"/>
</dbReference>
<dbReference type="AlphaFoldDB" id="A0A832ZVQ2"/>
<dbReference type="PANTHER" id="PTHR12213">
    <property type="entry name" value="CORRINOID ADENOSYLTRANSFERASE"/>
    <property type="match status" value="1"/>
</dbReference>
<name>A0A832ZVQ2_CALS0</name>
<keyword evidence="4" id="KW-0547">Nucleotide-binding</keyword>
<dbReference type="InterPro" id="IPR029499">
    <property type="entry name" value="PduO-typ"/>
</dbReference>
<evidence type="ECO:0000256" key="4">
    <source>
        <dbReference type="ARBA" id="ARBA00022741"/>
    </source>
</evidence>
<evidence type="ECO:0000256" key="1">
    <source>
        <dbReference type="ARBA" id="ARBA00007487"/>
    </source>
</evidence>
<keyword evidence="5" id="KW-0067">ATP-binding</keyword>
<dbReference type="EC" id="2.5.1.17" evidence="7"/>
<evidence type="ECO:0000256" key="2">
    <source>
        <dbReference type="ARBA" id="ARBA00011233"/>
    </source>
</evidence>